<protein>
    <submittedName>
        <fullName evidence="3">TonB-dependent receptor</fullName>
    </submittedName>
</protein>
<organism evidence="3 4">
    <name type="scientific">Pedobacter miscanthi</name>
    <dbReference type="NCBI Taxonomy" id="2259170"/>
    <lineage>
        <taxon>Bacteria</taxon>
        <taxon>Pseudomonadati</taxon>
        <taxon>Bacteroidota</taxon>
        <taxon>Sphingobacteriia</taxon>
        <taxon>Sphingobacteriales</taxon>
        <taxon>Sphingobacteriaceae</taxon>
        <taxon>Pedobacter</taxon>
    </lineage>
</organism>
<reference evidence="3 4" key="1">
    <citation type="submission" date="2018-07" db="EMBL/GenBank/DDBJ databases">
        <title>A draft genome of a endophytic bacteria, a new species of Pedobacter.</title>
        <authorList>
            <person name="Zhang Z.D."/>
            <person name="Chen Z.J."/>
        </authorList>
    </citation>
    <scope>NUCLEOTIDE SEQUENCE [LARGE SCALE GENOMIC DNA]</scope>
    <source>
        <strain evidence="3 4">RS10</strain>
    </source>
</reference>
<sequence length="931" mass="104545">MTRLLLSLCFLVLLSSYSKAQGLHTIKGRTIDTASTTLLSGTSVAVLNAKDSTLVKFTRTTENGSFELSGIKNGKFILLVSYPKYADFVDHFSLDSTTQVKDYGKINLTGMAKILADVIIKGNRTAIKIKGDTTEFDPKAYNIEPNSKVEDLIKQFPGFQVDKDGKITAQGKTVPKVLVDGEEFFGDDPTLVTKNLRADMVESVQLYDKASDQASFTGIDDGEKTKTLNIKLKEDKKNGYFGKVQGGYGTKDFYQGQAMFNKFWGKKKFSAYGILGNNGTVGLGWDDRDKYSGSSGLTMTDDGGMYFSYGGGDDFDSYDGRYNGQGLPVARTGGLHFDNKWNKDKESINTNYKIGSIRVKGNNSVISQNNLSSGTQYTNSNEDFDKDMFRQKLDVTYELKIDTTLTMKVSVDGALKKSNSTNSFKTETTNATNDILNSSKRDLSNEVDDQNFNMNVLFTKKLKKKGRTLSLNLNQSINKSNGEGYLNSLNTSLKQTGLVDSLTNQLKENDITNNSFKLNAAYTEPLSKTLTLVMNYGLTLMNGKSDRRSFNQSASGRYDILDTVYSNNFELNQTINQGGAIFNYKKGKTVINFGSKFSGVNFKQDDVYHNRTYIRNFVNYMPQASYQYRFSQQKSFRLNYNGNTNQPSLDQLQPVRLNNDPFNVVEGNQDLRPSFRSSVNASYNSYKVLTSQSIWLSASYSFTANPIISDVTTDGVGKSTYRYINYNDKMQTNYYLYGQFGRKVKFLNMDVGVNVDVNGNSSYNFITVDKIRTLNNTKNYTYGGGLNVSKYKEKKYNFYVRFGPTYNISRVSVGSNSDGIGYSGYFYGNLQLPAKFEISSDGDYQYNGKTQVLNKSFERFIWNASLGKKFFKSENLKFSLTVNDILNQNVGFNRTATNTSISETRNTTIQRYFMFSVSWDFNKMGGVKTQK</sequence>
<evidence type="ECO:0000256" key="1">
    <source>
        <dbReference type="SAM" id="SignalP"/>
    </source>
</evidence>
<keyword evidence="1" id="KW-0732">Signal</keyword>
<proteinExistence type="predicted"/>
<evidence type="ECO:0000313" key="3">
    <source>
        <dbReference type="EMBL" id="RBQ02322.1"/>
    </source>
</evidence>
<accession>A0A366KNG2</accession>
<evidence type="ECO:0000313" key="4">
    <source>
        <dbReference type="Proteomes" id="UP000252081"/>
    </source>
</evidence>
<keyword evidence="3" id="KW-0675">Receptor</keyword>
<evidence type="ECO:0000259" key="2">
    <source>
        <dbReference type="Pfam" id="PF14905"/>
    </source>
</evidence>
<feature type="chain" id="PRO_5017082368" evidence="1">
    <location>
        <begin position="21"/>
        <end position="931"/>
    </location>
</feature>
<dbReference type="SUPFAM" id="SSF49478">
    <property type="entry name" value="Cna protein B-type domain"/>
    <property type="match status" value="1"/>
</dbReference>
<dbReference type="InterPro" id="IPR041700">
    <property type="entry name" value="OMP_b-brl_3"/>
</dbReference>
<dbReference type="RefSeq" id="WP_113952019.1">
    <property type="nucleotide sequence ID" value="NZ_QNQU01000042.1"/>
</dbReference>
<feature type="domain" description="Outer membrane protein beta-barrel" evidence="2">
    <location>
        <begin position="775"/>
        <end position="919"/>
    </location>
</feature>
<comment type="caution">
    <text evidence="3">The sequence shown here is derived from an EMBL/GenBank/DDBJ whole genome shotgun (WGS) entry which is preliminary data.</text>
</comment>
<dbReference type="AlphaFoldDB" id="A0A366KNG2"/>
<feature type="signal peptide" evidence="1">
    <location>
        <begin position="1"/>
        <end position="20"/>
    </location>
</feature>
<dbReference type="Proteomes" id="UP000252081">
    <property type="component" value="Unassembled WGS sequence"/>
</dbReference>
<dbReference type="SUPFAM" id="SSF56935">
    <property type="entry name" value="Porins"/>
    <property type="match status" value="1"/>
</dbReference>
<dbReference type="OrthoDB" id="1086219at2"/>
<name>A0A366KNG2_9SPHI</name>
<feature type="domain" description="Outer membrane protein beta-barrel" evidence="2">
    <location>
        <begin position="460"/>
        <end position="762"/>
    </location>
</feature>
<gene>
    <name evidence="3" type="ORF">DRW42_27225</name>
</gene>
<dbReference type="EMBL" id="QNQU01000042">
    <property type="protein sequence ID" value="RBQ02322.1"/>
    <property type="molecule type" value="Genomic_DNA"/>
</dbReference>
<dbReference type="Pfam" id="PF14905">
    <property type="entry name" value="OMP_b-brl_3"/>
    <property type="match status" value="2"/>
</dbReference>
<keyword evidence="4" id="KW-1185">Reference proteome</keyword>